<name>A0A081NLQ9_9GAMM</name>
<sequence length="292" mass="31471">MGEWGGEQLVSGSTMAAQDGRLFCIISYSVPHWNDNSARTLYDYQVQITGPQHSGVFVLQPQGQGGGGLPVTLTLKGVSGDATADVNFSQWLTFNTLQGVDEYEVCRKNELSILAEVTQSDILQNARAGQYQGQFTVTAQSNGLTVSKSFLVTLTIKPSIMISGLTDVELNFDGENSIQSIDQSYCVYNLGAGAFQLKGESVHGQGVFALRNGNNLIGYGIETTSSNSGNNSWVELIESTFVSANSWSGDTSHHCQGSMGNMKFRINIPEQNMSGKPSGIYRDTVQLTVVPL</sequence>
<dbReference type="Proteomes" id="UP000028073">
    <property type="component" value="Unassembled WGS sequence"/>
</dbReference>
<gene>
    <name evidence="1" type="ORF">GZ78_05325</name>
</gene>
<proteinExistence type="predicted"/>
<organism evidence="1 2">
    <name type="scientific">Endozoicomonas numazuensis</name>
    <dbReference type="NCBI Taxonomy" id="1137799"/>
    <lineage>
        <taxon>Bacteria</taxon>
        <taxon>Pseudomonadati</taxon>
        <taxon>Pseudomonadota</taxon>
        <taxon>Gammaproteobacteria</taxon>
        <taxon>Oceanospirillales</taxon>
        <taxon>Endozoicomonadaceae</taxon>
        <taxon>Endozoicomonas</taxon>
    </lineage>
</organism>
<protein>
    <recommendedName>
        <fullName evidence="3">Spore coat protein U domain-containing protein</fullName>
    </recommendedName>
</protein>
<reference evidence="1 2" key="1">
    <citation type="submission" date="2014-06" db="EMBL/GenBank/DDBJ databases">
        <title>Whole Genome Sequences of Three Symbiotic Endozoicomonas Bacteria.</title>
        <authorList>
            <person name="Neave M.J."/>
            <person name="Apprill A."/>
            <person name="Voolstra C.R."/>
        </authorList>
    </citation>
    <scope>NUCLEOTIDE SEQUENCE [LARGE SCALE GENOMIC DNA]</scope>
    <source>
        <strain evidence="1 2">DSM 25634</strain>
    </source>
</reference>
<evidence type="ECO:0000313" key="1">
    <source>
        <dbReference type="EMBL" id="KEQ19382.1"/>
    </source>
</evidence>
<dbReference type="STRING" id="1137799.GZ78_05325"/>
<evidence type="ECO:0008006" key="3">
    <source>
        <dbReference type="Google" id="ProtNLM"/>
    </source>
</evidence>
<evidence type="ECO:0000313" key="2">
    <source>
        <dbReference type="Proteomes" id="UP000028073"/>
    </source>
</evidence>
<comment type="caution">
    <text evidence="1">The sequence shown here is derived from an EMBL/GenBank/DDBJ whole genome shotgun (WGS) entry which is preliminary data.</text>
</comment>
<dbReference type="AlphaFoldDB" id="A0A081NLQ9"/>
<keyword evidence="2" id="KW-1185">Reference proteome</keyword>
<accession>A0A081NLQ9</accession>
<dbReference type="EMBL" id="JOKH01000001">
    <property type="protein sequence ID" value="KEQ19382.1"/>
    <property type="molecule type" value="Genomic_DNA"/>
</dbReference>
<dbReference type="eggNOG" id="ENOG502ZJKN">
    <property type="taxonomic scope" value="Bacteria"/>
</dbReference>